<dbReference type="AlphaFoldDB" id="A0AAV9SB90"/>
<dbReference type="InterPro" id="IPR036322">
    <property type="entry name" value="WD40_repeat_dom_sf"/>
</dbReference>
<name>A0AAV9SB90_9TELE</name>
<comment type="caution">
    <text evidence="4">The sequence shown here is derived from an EMBL/GenBank/DDBJ whole genome shotgun (WGS) entry which is preliminary data.</text>
</comment>
<feature type="domain" description="Anaphase-promoting complex subunit 4-like WD40" evidence="2">
    <location>
        <begin position="114"/>
        <end position="186"/>
    </location>
</feature>
<feature type="compositionally biased region" description="Basic and acidic residues" evidence="1">
    <location>
        <begin position="866"/>
        <end position="885"/>
    </location>
</feature>
<dbReference type="Gene3D" id="3.30.40.10">
    <property type="entry name" value="Zinc/RING finger domain, C3HC4 (zinc finger)"/>
    <property type="match status" value="1"/>
</dbReference>
<sequence length="885" mass="98242">MGEFKVHRVRFFDYMPSAIRAMAFNSHTERLAVARADGAVEIFHFADNYFQEKVIPGRDRRAIEALCWVGHRLFSAGLDGEVTEYDLENLRARYSIEAYGGPIWAISSNSQGTLLAAGCEDGTVKMFEILEERIQFQKNLSRQNGRIISLSWHPSGAQIAAGMMDMVRIFDTETGHATHRLLVERGVGASKSREVVVWSVAFLSDNTIISGDSVGKVQIWDGLTGTLIRTHLVTKWDVLALSISRDESSVIAGTSEGTVVQFQFISSTVGQQDKHWVRTRTFKNHSHDVRALVHTDTAVVSGGMDTQVVVRPLLDKVEKNTKESALRKIAFPHLNTIKGPKVRRGVMADNNTQFCGNCKHDIPEANFTTHEIHCKRNIALCDVCQEPVPHSELQEHKIQEHTQIICKCGLKIEKNQSEVHQSSECSQRLVPCPYCDLELVFSQSKEHEDYCGARTEPCPNCNCNVMLREKAVHPVLCGSLTPPQERNNNRMGCGQVESRSSEEWFEAYSIRNLLRAQAGAPKNNNISAAEPRYFQQPFMSSVYSNSSGDKETESWKSSASHSTTSNLFLGQGDILHGSSSERPPDEESSGLDYDYMLALSLQSDGESAAGGAEDSVWRNIWEPEDKKTNSSENSSFPLAPNKNTNSTEGTSAVQATGQTDTMLPCEFCEELFPEEDLILHETGCSPASAFASFSKKPSSPPKDDRMGRNASSGLMQSFPNPLASNIPTFPRSVSPASYSPPASPLEGDVVIPCEFCGVALEEAVVFHHQDKCDMRTEAGQQLNNRVKPSSQKPLSSSKDAFGQMSPDFKRRIKHHDFWDTTPGQTSGRRGWTRSDDDVEEEEGAHFFHSDSDTPGSAPLEGFYMPENKEGTENRTKPPKKQNEEQ</sequence>
<dbReference type="InterPro" id="IPR049439">
    <property type="entry name" value="TRAFD1-XIAF1_Znf"/>
</dbReference>
<evidence type="ECO:0000259" key="2">
    <source>
        <dbReference type="Pfam" id="PF12894"/>
    </source>
</evidence>
<dbReference type="PANTHER" id="PTHR44163:SF1">
    <property type="entry name" value="U3 SMALL NUCLEOLAR RNA-ASSOCIATED PROTEIN 4 HOMOLOG"/>
    <property type="match status" value="1"/>
</dbReference>
<dbReference type="EMBL" id="JAHHUM010000625">
    <property type="protein sequence ID" value="KAK5618378.1"/>
    <property type="molecule type" value="Genomic_DNA"/>
</dbReference>
<feature type="compositionally biased region" description="Low complexity" evidence="1">
    <location>
        <begin position="787"/>
        <end position="798"/>
    </location>
</feature>
<feature type="region of interest" description="Disordered" evidence="1">
    <location>
        <begin position="625"/>
        <end position="653"/>
    </location>
</feature>
<feature type="region of interest" description="Disordered" evidence="1">
    <location>
        <begin position="780"/>
        <end position="885"/>
    </location>
</feature>
<dbReference type="InterPro" id="IPR024977">
    <property type="entry name" value="Apc4-like_WD40_dom"/>
</dbReference>
<protein>
    <submittedName>
        <fullName evidence="4">Uncharacterized protein</fullName>
    </submittedName>
</protein>
<feature type="compositionally biased region" description="Polar residues" evidence="1">
    <location>
        <begin position="709"/>
        <end position="726"/>
    </location>
</feature>
<feature type="compositionally biased region" description="Polar residues" evidence="1">
    <location>
        <begin position="630"/>
        <end position="653"/>
    </location>
</feature>
<dbReference type="GO" id="GO:0034455">
    <property type="term" value="C:t-UTP complex"/>
    <property type="evidence" value="ECO:0007669"/>
    <property type="project" value="TreeGrafter"/>
</dbReference>
<evidence type="ECO:0000313" key="5">
    <source>
        <dbReference type="Proteomes" id="UP001311232"/>
    </source>
</evidence>
<feature type="domain" description="TRAFD1/XAF1 zinc finger" evidence="3">
    <location>
        <begin position="436"/>
        <end position="478"/>
    </location>
</feature>
<evidence type="ECO:0000259" key="3">
    <source>
        <dbReference type="Pfam" id="PF21366"/>
    </source>
</evidence>
<proteinExistence type="predicted"/>
<dbReference type="GO" id="GO:0030686">
    <property type="term" value="C:90S preribosome"/>
    <property type="evidence" value="ECO:0007669"/>
    <property type="project" value="InterPro"/>
</dbReference>
<dbReference type="SMART" id="SM00320">
    <property type="entry name" value="WD40"/>
    <property type="match status" value="7"/>
</dbReference>
<keyword evidence="5" id="KW-1185">Reference proteome</keyword>
<dbReference type="Pfam" id="PF12894">
    <property type="entry name" value="ANAPC4_WD40"/>
    <property type="match status" value="1"/>
</dbReference>
<evidence type="ECO:0000313" key="4">
    <source>
        <dbReference type="EMBL" id="KAK5618378.1"/>
    </source>
</evidence>
<dbReference type="InterPro" id="IPR001680">
    <property type="entry name" value="WD40_rpt"/>
</dbReference>
<feature type="region of interest" description="Disordered" evidence="1">
    <location>
        <begin position="690"/>
        <end position="726"/>
    </location>
</feature>
<dbReference type="InterPro" id="IPR013083">
    <property type="entry name" value="Znf_RING/FYVE/PHD"/>
</dbReference>
<feature type="compositionally biased region" description="Low complexity" evidence="1">
    <location>
        <begin position="555"/>
        <end position="565"/>
    </location>
</feature>
<dbReference type="GO" id="GO:0000462">
    <property type="term" value="P:maturation of SSU-rRNA from tricistronic rRNA transcript (SSU-rRNA, 5.8S rRNA, LSU-rRNA)"/>
    <property type="evidence" value="ECO:0007669"/>
    <property type="project" value="InterPro"/>
</dbReference>
<feature type="region of interest" description="Disordered" evidence="1">
    <location>
        <begin position="543"/>
        <end position="590"/>
    </location>
</feature>
<organism evidence="4 5">
    <name type="scientific">Crenichthys baileyi</name>
    <name type="common">White River springfish</name>
    <dbReference type="NCBI Taxonomy" id="28760"/>
    <lineage>
        <taxon>Eukaryota</taxon>
        <taxon>Metazoa</taxon>
        <taxon>Chordata</taxon>
        <taxon>Craniata</taxon>
        <taxon>Vertebrata</taxon>
        <taxon>Euteleostomi</taxon>
        <taxon>Actinopterygii</taxon>
        <taxon>Neopterygii</taxon>
        <taxon>Teleostei</taxon>
        <taxon>Neoteleostei</taxon>
        <taxon>Acanthomorphata</taxon>
        <taxon>Ovalentaria</taxon>
        <taxon>Atherinomorphae</taxon>
        <taxon>Cyprinodontiformes</taxon>
        <taxon>Goodeidae</taxon>
        <taxon>Crenichthys</taxon>
    </lineage>
</organism>
<dbReference type="Proteomes" id="UP001311232">
    <property type="component" value="Unassembled WGS sequence"/>
</dbReference>
<accession>A0AAV9SB90</accession>
<evidence type="ECO:0000256" key="1">
    <source>
        <dbReference type="SAM" id="MobiDB-lite"/>
    </source>
</evidence>
<reference evidence="4 5" key="1">
    <citation type="submission" date="2021-06" db="EMBL/GenBank/DDBJ databases">
        <authorList>
            <person name="Palmer J.M."/>
        </authorList>
    </citation>
    <scope>NUCLEOTIDE SEQUENCE [LARGE SCALE GENOMIC DNA]</scope>
    <source>
        <strain evidence="4 5">MEX-2019</strain>
        <tissue evidence="4">Muscle</tissue>
    </source>
</reference>
<dbReference type="FunFam" id="2.130.10.10:FF:001827">
    <property type="entry name" value="UTP4, small subunit processome component"/>
    <property type="match status" value="1"/>
</dbReference>
<dbReference type="InterPro" id="IPR015943">
    <property type="entry name" value="WD40/YVTN_repeat-like_dom_sf"/>
</dbReference>
<dbReference type="GO" id="GO:0032040">
    <property type="term" value="C:small-subunit processome"/>
    <property type="evidence" value="ECO:0007669"/>
    <property type="project" value="TreeGrafter"/>
</dbReference>
<gene>
    <name evidence="4" type="ORF">CRENBAI_019208</name>
</gene>
<dbReference type="SUPFAM" id="SSF50978">
    <property type="entry name" value="WD40 repeat-like"/>
    <property type="match status" value="1"/>
</dbReference>
<dbReference type="GO" id="GO:0003723">
    <property type="term" value="F:RNA binding"/>
    <property type="evidence" value="ECO:0007669"/>
    <property type="project" value="TreeGrafter"/>
</dbReference>
<dbReference type="Pfam" id="PF21366">
    <property type="entry name" value="TRAFD1-XIAF1_ZnF"/>
    <property type="match status" value="1"/>
</dbReference>
<dbReference type="Gene3D" id="2.130.10.10">
    <property type="entry name" value="YVTN repeat-like/Quinoprotein amine dehydrogenase"/>
    <property type="match status" value="1"/>
</dbReference>
<dbReference type="PANTHER" id="PTHR44163">
    <property type="entry name" value="U3 SMALL NUCLEOLAR RNA-ASSOCIATED PROTEIN 4 HOMOLOG"/>
    <property type="match status" value="1"/>
</dbReference>
<dbReference type="InterPro" id="IPR046351">
    <property type="entry name" value="UTP4"/>
</dbReference>